<dbReference type="OrthoDB" id="6075751at2759"/>
<sequence>MGYDLLGNHETTATSNDTYDLANYTDLDGNEAIAKLVNISMRITTTTNPSISLYTGPPPKELPVPLLIASPVAAVCILIFVCIAYYCHALQLDSRARELSMKMATQDVEVQMTKSETETSVVSTCETEILPKRKSTIAIRTPSPCNSFASLKPPGRSPRPSMNWGTFGDQDVLALSASRRHSTFLI</sequence>
<evidence type="ECO:0000313" key="3">
    <source>
        <dbReference type="Proteomes" id="UP000507470"/>
    </source>
</evidence>
<protein>
    <submittedName>
        <fullName evidence="2">Uncharacterized protein</fullName>
    </submittedName>
</protein>
<keyword evidence="3" id="KW-1185">Reference proteome</keyword>
<gene>
    <name evidence="2" type="ORF">MCOR_4149</name>
</gene>
<dbReference type="EMBL" id="CACVKT020000743">
    <property type="protein sequence ID" value="CAC5362377.1"/>
    <property type="molecule type" value="Genomic_DNA"/>
</dbReference>
<reference evidence="2 3" key="1">
    <citation type="submission" date="2020-06" db="EMBL/GenBank/DDBJ databases">
        <authorList>
            <person name="Li R."/>
            <person name="Bekaert M."/>
        </authorList>
    </citation>
    <scope>NUCLEOTIDE SEQUENCE [LARGE SCALE GENOMIC DNA]</scope>
    <source>
        <strain evidence="3">wild</strain>
    </source>
</reference>
<keyword evidence="1" id="KW-0472">Membrane</keyword>
<dbReference type="AlphaFoldDB" id="A0A6J8A6E5"/>
<evidence type="ECO:0000313" key="2">
    <source>
        <dbReference type="EMBL" id="CAC5362377.1"/>
    </source>
</evidence>
<evidence type="ECO:0000256" key="1">
    <source>
        <dbReference type="SAM" id="Phobius"/>
    </source>
</evidence>
<dbReference type="Proteomes" id="UP000507470">
    <property type="component" value="Unassembled WGS sequence"/>
</dbReference>
<organism evidence="2 3">
    <name type="scientific">Mytilus coruscus</name>
    <name type="common">Sea mussel</name>
    <dbReference type="NCBI Taxonomy" id="42192"/>
    <lineage>
        <taxon>Eukaryota</taxon>
        <taxon>Metazoa</taxon>
        <taxon>Spiralia</taxon>
        <taxon>Lophotrochozoa</taxon>
        <taxon>Mollusca</taxon>
        <taxon>Bivalvia</taxon>
        <taxon>Autobranchia</taxon>
        <taxon>Pteriomorphia</taxon>
        <taxon>Mytilida</taxon>
        <taxon>Mytiloidea</taxon>
        <taxon>Mytilidae</taxon>
        <taxon>Mytilinae</taxon>
        <taxon>Mytilus</taxon>
    </lineage>
</organism>
<keyword evidence="1" id="KW-0812">Transmembrane</keyword>
<name>A0A6J8A6E5_MYTCO</name>
<keyword evidence="1" id="KW-1133">Transmembrane helix</keyword>
<proteinExistence type="predicted"/>
<accession>A0A6J8A6E5</accession>
<feature type="transmembrane region" description="Helical" evidence="1">
    <location>
        <begin position="66"/>
        <end position="87"/>
    </location>
</feature>